<dbReference type="EC" id="6.2.1.3" evidence="5"/>
<evidence type="ECO:0000259" key="4">
    <source>
        <dbReference type="Pfam" id="PF13193"/>
    </source>
</evidence>
<dbReference type="InterPro" id="IPR020845">
    <property type="entry name" value="AMP-binding_CS"/>
</dbReference>
<dbReference type="Gene3D" id="3.30.300.30">
    <property type="match status" value="1"/>
</dbReference>
<comment type="similarity">
    <text evidence="1">Belongs to the ATP-dependent AMP-binding enzyme family.</text>
</comment>
<evidence type="ECO:0000313" key="5">
    <source>
        <dbReference type="EMBL" id="MBB4248624.1"/>
    </source>
</evidence>
<dbReference type="GO" id="GO:0004467">
    <property type="term" value="F:long-chain fatty acid-CoA ligase activity"/>
    <property type="evidence" value="ECO:0007669"/>
    <property type="project" value="UniProtKB-EC"/>
</dbReference>
<dbReference type="InterPro" id="IPR045851">
    <property type="entry name" value="AMP-bd_C_sf"/>
</dbReference>
<dbReference type="InterPro" id="IPR042099">
    <property type="entry name" value="ANL_N_sf"/>
</dbReference>
<dbReference type="Pfam" id="PF13193">
    <property type="entry name" value="AMP-binding_C"/>
    <property type="match status" value="1"/>
</dbReference>
<evidence type="ECO:0000256" key="2">
    <source>
        <dbReference type="ARBA" id="ARBA00022598"/>
    </source>
</evidence>
<dbReference type="EMBL" id="JACIGE010000012">
    <property type="protein sequence ID" value="MBB4248624.1"/>
    <property type="molecule type" value="Genomic_DNA"/>
</dbReference>
<dbReference type="Gene3D" id="3.40.50.12780">
    <property type="entry name" value="N-terminal domain of ligase-like"/>
    <property type="match status" value="1"/>
</dbReference>
<dbReference type="PROSITE" id="PS00455">
    <property type="entry name" value="AMP_BINDING"/>
    <property type="match status" value="1"/>
</dbReference>
<dbReference type="Proteomes" id="UP000587070">
    <property type="component" value="Unassembled WGS sequence"/>
</dbReference>
<dbReference type="AlphaFoldDB" id="A0A840G2S0"/>
<protein>
    <submittedName>
        <fullName evidence="5">Long-chain acyl-CoA synthetase</fullName>
        <ecNumber evidence="5">6.2.1.3</ecNumber>
    </submittedName>
</protein>
<dbReference type="OrthoDB" id="9766486at2"/>
<proteinExistence type="inferred from homology"/>
<name>A0A840G2S0_RHOTE</name>
<dbReference type="PANTHER" id="PTHR43201:SF5">
    <property type="entry name" value="MEDIUM-CHAIN ACYL-COA LIGASE ACSF2, MITOCHONDRIAL"/>
    <property type="match status" value="1"/>
</dbReference>
<gene>
    <name evidence="5" type="ORF">GGD90_003023</name>
</gene>
<keyword evidence="6" id="KW-1185">Reference proteome</keyword>
<dbReference type="InterPro" id="IPR025110">
    <property type="entry name" value="AMP-bd_C"/>
</dbReference>
<sequence length="518" mass="54388">MDVEADSEVGIKAGQQTVRALLERRAVESPDAVYLIAPETGRQLSFSGLAQAAATVDALLQAHGVASGERVALLLPNGLQAVSLFVGVMAAGRVVTPLSLLAQPAQLAWVIEHSGCRLIFAGSEQAATARAALALSGSAAELVVVDADGEVAMPDSAAEAPYRQSAAPAAGDAALLMYTSGTTGRPKGVVLTHANVCAGARFVSAAHALGVSDRVLAVLPLYHINAQIVTVLATLQHGGSLLMPRRFSASAFWSLAADYRCTWLNVVPTMIAYLLDGTDPSAGGLGLTRLRFCRSASAPLSPEHHRAFEARFGIGIIETMGLTETAAPVFSNPLAAERRKIGSPGQAFGNEARIVDLASGTVLPDGAAGEIQIRGANVMRGYFRAPEETARAISSDGWLRTGDLGYRDGDGFYFITGRLKELIIKGGENIAPREIDEALLKHPAVLEAAAFGVADAAYGQEIEAGVVLKPGLASDEAELRAFCQRELGRFKTPRAIRILSELPKGPSGKVQRLRLQED</sequence>
<dbReference type="GO" id="GO:0031956">
    <property type="term" value="F:medium-chain fatty acid-CoA ligase activity"/>
    <property type="evidence" value="ECO:0007669"/>
    <property type="project" value="TreeGrafter"/>
</dbReference>
<evidence type="ECO:0000313" key="6">
    <source>
        <dbReference type="Proteomes" id="UP000587070"/>
    </source>
</evidence>
<reference evidence="5 6" key="1">
    <citation type="submission" date="2020-08" db="EMBL/GenBank/DDBJ databases">
        <title>Genome sequencing of Purple Non-Sulfur Bacteria from various extreme environments.</title>
        <authorList>
            <person name="Mayer M."/>
        </authorList>
    </citation>
    <scope>NUCLEOTIDE SEQUENCE [LARGE SCALE GENOMIC DNA]</scope>
    <source>
        <strain evidence="5 6">2761</strain>
    </source>
</reference>
<evidence type="ECO:0000256" key="1">
    <source>
        <dbReference type="ARBA" id="ARBA00006432"/>
    </source>
</evidence>
<comment type="caution">
    <text evidence="5">The sequence shown here is derived from an EMBL/GenBank/DDBJ whole genome shotgun (WGS) entry which is preliminary data.</text>
</comment>
<feature type="domain" description="AMP-binding enzyme C-terminal" evidence="4">
    <location>
        <begin position="434"/>
        <end position="509"/>
    </location>
</feature>
<dbReference type="RefSeq" id="WP_153114752.1">
    <property type="nucleotide sequence ID" value="NZ_JACIGE010000012.1"/>
</dbReference>
<feature type="domain" description="AMP-dependent synthetase/ligase" evidence="3">
    <location>
        <begin position="22"/>
        <end position="383"/>
    </location>
</feature>
<dbReference type="PANTHER" id="PTHR43201">
    <property type="entry name" value="ACYL-COA SYNTHETASE"/>
    <property type="match status" value="1"/>
</dbReference>
<dbReference type="InterPro" id="IPR000873">
    <property type="entry name" value="AMP-dep_synth/lig_dom"/>
</dbReference>
<accession>A0A840G2S0</accession>
<organism evidence="5 6">
    <name type="scientific">Rhodocyclus tenuis</name>
    <name type="common">Rhodospirillum tenue</name>
    <dbReference type="NCBI Taxonomy" id="1066"/>
    <lineage>
        <taxon>Bacteria</taxon>
        <taxon>Pseudomonadati</taxon>
        <taxon>Pseudomonadota</taxon>
        <taxon>Betaproteobacteria</taxon>
        <taxon>Rhodocyclales</taxon>
        <taxon>Rhodocyclaceae</taxon>
        <taxon>Rhodocyclus</taxon>
    </lineage>
</organism>
<dbReference type="SUPFAM" id="SSF56801">
    <property type="entry name" value="Acetyl-CoA synthetase-like"/>
    <property type="match status" value="1"/>
</dbReference>
<evidence type="ECO:0000259" key="3">
    <source>
        <dbReference type="Pfam" id="PF00501"/>
    </source>
</evidence>
<dbReference type="Pfam" id="PF00501">
    <property type="entry name" value="AMP-binding"/>
    <property type="match status" value="1"/>
</dbReference>
<keyword evidence="2 5" id="KW-0436">Ligase</keyword>